<dbReference type="PANTHER" id="PTHR13096">
    <property type="entry name" value="MINA53 MYC INDUCED NUCLEAR ANTIGEN"/>
    <property type="match status" value="1"/>
</dbReference>
<dbReference type="Proteomes" id="UP000288227">
    <property type="component" value="Unassembled WGS sequence"/>
</dbReference>
<dbReference type="InterPro" id="IPR039994">
    <property type="entry name" value="NO66-like"/>
</dbReference>
<dbReference type="SMART" id="SM00558">
    <property type="entry name" value="JmjC"/>
    <property type="match status" value="1"/>
</dbReference>
<keyword evidence="3" id="KW-0408">Iron</keyword>
<dbReference type="Pfam" id="PF08007">
    <property type="entry name" value="JmjC_2"/>
    <property type="match status" value="1"/>
</dbReference>
<proteinExistence type="predicted"/>
<evidence type="ECO:0000313" key="6">
    <source>
        <dbReference type="Proteomes" id="UP000288227"/>
    </source>
</evidence>
<dbReference type="PANTHER" id="PTHR13096:SF8">
    <property type="entry name" value="RIBOSOMAL OXYGENASE 1"/>
    <property type="match status" value="1"/>
</dbReference>
<feature type="domain" description="JmjC" evidence="4">
    <location>
        <begin position="79"/>
        <end position="244"/>
    </location>
</feature>
<evidence type="ECO:0000256" key="1">
    <source>
        <dbReference type="ARBA" id="ARBA00001954"/>
    </source>
</evidence>
<organism evidence="5 6">
    <name type="scientific">Chryseotalea sanaruensis</name>
    <dbReference type="NCBI Taxonomy" id="2482724"/>
    <lineage>
        <taxon>Bacteria</taxon>
        <taxon>Pseudomonadati</taxon>
        <taxon>Bacteroidota</taxon>
        <taxon>Cytophagia</taxon>
        <taxon>Cytophagales</taxon>
        <taxon>Chryseotaleaceae</taxon>
        <taxon>Chryseotalea</taxon>
    </lineage>
</organism>
<gene>
    <name evidence="5" type="ORF">SanaruYs_34860</name>
</gene>
<evidence type="ECO:0000256" key="2">
    <source>
        <dbReference type="ARBA" id="ARBA00022723"/>
    </source>
</evidence>
<evidence type="ECO:0000259" key="4">
    <source>
        <dbReference type="PROSITE" id="PS51184"/>
    </source>
</evidence>
<dbReference type="RefSeq" id="WP_127123896.1">
    <property type="nucleotide sequence ID" value="NZ_BHXQ01000007.1"/>
</dbReference>
<sequence>MNFESLISPISKESFLNDYFEKRPLVIQRNNPFYFDELLTLSDLDTILHRGNSLGKIEVSMSNSKRKIYSSEYLKTSLEQNVVIRNGLDLPKALNLFSNDKATLLVNFSQRVWKPINDLVKSIGDSLNSKAGANIFITPSYSQCFDAHFDEHDLFIVQISGSKKWKIFEYAEYLPLEPQNQRQYDFSKLKLLHEVELKAGDTVYFPRGFVHEVITTNEVSTHITFGCVNVTWLATIENYLKSVLKESAYFRSNLDLSIYQDKEKREVFINDLCEFVERELTLEKLATFTKKENVKKSTEEGFKFKMPELSKHLEL</sequence>
<dbReference type="PROSITE" id="PS51184">
    <property type="entry name" value="JMJC"/>
    <property type="match status" value="1"/>
</dbReference>
<comment type="caution">
    <text evidence="5">The sequence shown here is derived from an EMBL/GenBank/DDBJ whole genome shotgun (WGS) entry which is preliminary data.</text>
</comment>
<dbReference type="GO" id="GO:0046872">
    <property type="term" value="F:metal ion binding"/>
    <property type="evidence" value="ECO:0007669"/>
    <property type="project" value="UniProtKB-KW"/>
</dbReference>
<evidence type="ECO:0000313" key="5">
    <source>
        <dbReference type="EMBL" id="GCC53243.1"/>
    </source>
</evidence>
<dbReference type="EMBL" id="BHXQ01000007">
    <property type="protein sequence ID" value="GCC53243.1"/>
    <property type="molecule type" value="Genomic_DNA"/>
</dbReference>
<dbReference type="GO" id="GO:0032453">
    <property type="term" value="F:histone H3K4 demethylase activity"/>
    <property type="evidence" value="ECO:0007669"/>
    <property type="project" value="TreeGrafter"/>
</dbReference>
<reference evidence="5 6" key="1">
    <citation type="submission" date="2018-11" db="EMBL/GenBank/DDBJ databases">
        <title>Chryseotalea sanarue gen. nov., sp., nov., a member of the family Cytophagaceae, isolated from a brackish lake in Hamamatsu Japan.</title>
        <authorList>
            <person name="Maejima Y."/>
            <person name="Iino T."/>
            <person name="Muraguchi Y."/>
            <person name="Fukuda K."/>
            <person name="Ohkuma M."/>
            <person name="Moriuchi R."/>
            <person name="Dohra H."/>
            <person name="Kimbara K."/>
            <person name="Shintani M."/>
        </authorList>
    </citation>
    <scope>NUCLEOTIDE SEQUENCE [LARGE SCALE GENOMIC DNA]</scope>
    <source>
        <strain evidence="5 6">Ys</strain>
    </source>
</reference>
<dbReference type="OrthoDB" id="2942327at2"/>
<keyword evidence="6" id="KW-1185">Reference proteome</keyword>
<dbReference type="GO" id="GO:0051864">
    <property type="term" value="F:histone H3K36 demethylase activity"/>
    <property type="evidence" value="ECO:0007669"/>
    <property type="project" value="TreeGrafter"/>
</dbReference>
<dbReference type="SUPFAM" id="SSF51197">
    <property type="entry name" value="Clavaminate synthase-like"/>
    <property type="match status" value="1"/>
</dbReference>
<accession>A0A401UEC7</accession>
<name>A0A401UEC7_9BACT</name>
<evidence type="ECO:0000256" key="3">
    <source>
        <dbReference type="ARBA" id="ARBA00023004"/>
    </source>
</evidence>
<comment type="cofactor">
    <cofactor evidence="1">
        <name>Fe(2+)</name>
        <dbReference type="ChEBI" id="CHEBI:29033"/>
    </cofactor>
</comment>
<dbReference type="AlphaFoldDB" id="A0A401UEC7"/>
<dbReference type="InterPro" id="IPR003347">
    <property type="entry name" value="JmjC_dom"/>
</dbReference>
<dbReference type="Gene3D" id="2.60.120.650">
    <property type="entry name" value="Cupin"/>
    <property type="match status" value="1"/>
</dbReference>
<keyword evidence="2" id="KW-0479">Metal-binding</keyword>
<protein>
    <recommendedName>
        <fullName evidence="4">JmjC domain-containing protein</fullName>
    </recommendedName>
</protein>